<protein>
    <submittedName>
        <fullName evidence="1">Uncharacterized protein</fullName>
    </submittedName>
</protein>
<comment type="caution">
    <text evidence="1">The sequence shown here is derived from an EMBL/GenBank/DDBJ whole genome shotgun (WGS) entry which is preliminary data.</text>
</comment>
<dbReference type="EMBL" id="JBBWWT010000009">
    <property type="protein sequence ID" value="MEL1265895.1"/>
    <property type="molecule type" value="Genomic_DNA"/>
</dbReference>
<name>A0ABU9J4P4_9GAMM</name>
<accession>A0ABU9J4P4</accession>
<proteinExistence type="predicted"/>
<keyword evidence="2" id="KW-1185">Reference proteome</keyword>
<sequence length="96" mass="10456">MLIYCWRDGALGIAATLPSGAIELARGGKVGLRRLLSQARDPAQPVGIDRLAGLADAPDEQQAIERLRCHIRRLEEQAGDGVRFNHALDLRFLGTP</sequence>
<dbReference type="RefSeq" id="WP_341727068.1">
    <property type="nucleotide sequence ID" value="NZ_JBBWWT010000009.1"/>
</dbReference>
<dbReference type="Proteomes" id="UP001459204">
    <property type="component" value="Unassembled WGS sequence"/>
</dbReference>
<evidence type="ECO:0000313" key="1">
    <source>
        <dbReference type="EMBL" id="MEL1265895.1"/>
    </source>
</evidence>
<reference evidence="1 2" key="1">
    <citation type="submission" date="2024-04" db="EMBL/GenBank/DDBJ databases">
        <title>Draft genome sequence of Pseudoxanthomonas putridarboris WD12.</title>
        <authorList>
            <person name="Oh J."/>
        </authorList>
    </citation>
    <scope>NUCLEOTIDE SEQUENCE [LARGE SCALE GENOMIC DNA]</scope>
    <source>
        <strain evidence="1 2">WD12</strain>
    </source>
</reference>
<organism evidence="1 2">
    <name type="scientific">Pseudoxanthomonas putridarboris</name>
    <dbReference type="NCBI Taxonomy" id="752605"/>
    <lineage>
        <taxon>Bacteria</taxon>
        <taxon>Pseudomonadati</taxon>
        <taxon>Pseudomonadota</taxon>
        <taxon>Gammaproteobacteria</taxon>
        <taxon>Lysobacterales</taxon>
        <taxon>Lysobacteraceae</taxon>
        <taxon>Pseudoxanthomonas</taxon>
    </lineage>
</organism>
<evidence type="ECO:0000313" key="2">
    <source>
        <dbReference type="Proteomes" id="UP001459204"/>
    </source>
</evidence>
<gene>
    <name evidence="1" type="ORF">AAD027_16185</name>
</gene>